<evidence type="ECO:0000259" key="4">
    <source>
        <dbReference type="PROSITE" id="PS50110"/>
    </source>
</evidence>
<evidence type="ECO:0000256" key="1">
    <source>
        <dbReference type="ARBA" id="ARBA00023125"/>
    </source>
</evidence>
<evidence type="ECO:0000256" key="2">
    <source>
        <dbReference type="PROSITE-ProRule" id="PRU00169"/>
    </source>
</evidence>
<dbReference type="Pfam" id="PF00072">
    <property type="entry name" value="Response_reg"/>
    <property type="match status" value="1"/>
</dbReference>
<gene>
    <name evidence="6" type="ORF">E6Q51_00670</name>
</gene>
<dbReference type="SMART" id="SM00448">
    <property type="entry name" value="REC"/>
    <property type="match status" value="1"/>
</dbReference>
<feature type="modified residue" description="4-aspartylphosphate" evidence="2">
    <location>
        <position position="58"/>
    </location>
</feature>
<feature type="domain" description="OmpR/PhoB-type" evidence="5">
    <location>
        <begin position="132"/>
        <end position="230"/>
    </location>
</feature>
<dbReference type="InterPro" id="IPR036388">
    <property type="entry name" value="WH-like_DNA-bd_sf"/>
</dbReference>
<dbReference type="AlphaFoldDB" id="A0A5C7WNW5"/>
<dbReference type="Gene3D" id="6.10.250.690">
    <property type="match status" value="1"/>
</dbReference>
<dbReference type="PROSITE" id="PS51755">
    <property type="entry name" value="OMPR_PHOB"/>
    <property type="match status" value="1"/>
</dbReference>
<dbReference type="GO" id="GO:0006355">
    <property type="term" value="P:regulation of DNA-templated transcription"/>
    <property type="evidence" value="ECO:0007669"/>
    <property type="project" value="InterPro"/>
</dbReference>
<dbReference type="InterPro" id="IPR016032">
    <property type="entry name" value="Sig_transdc_resp-reg_C-effctor"/>
</dbReference>
<dbReference type="Gene3D" id="1.10.10.10">
    <property type="entry name" value="Winged helix-like DNA-binding domain superfamily/Winged helix DNA-binding domain"/>
    <property type="match status" value="1"/>
</dbReference>
<dbReference type="GO" id="GO:0005829">
    <property type="term" value="C:cytosol"/>
    <property type="evidence" value="ECO:0007669"/>
    <property type="project" value="TreeGrafter"/>
</dbReference>
<feature type="DNA-binding region" description="OmpR/PhoB-type" evidence="3">
    <location>
        <begin position="132"/>
        <end position="230"/>
    </location>
</feature>
<dbReference type="CDD" id="cd00383">
    <property type="entry name" value="trans_reg_C"/>
    <property type="match status" value="1"/>
</dbReference>
<keyword evidence="1 3" id="KW-0238">DNA-binding</keyword>
<dbReference type="InterPro" id="IPR011006">
    <property type="entry name" value="CheY-like_superfamily"/>
</dbReference>
<evidence type="ECO:0000313" key="6">
    <source>
        <dbReference type="EMBL" id="TXI38682.1"/>
    </source>
</evidence>
<evidence type="ECO:0000256" key="3">
    <source>
        <dbReference type="PROSITE-ProRule" id="PRU01091"/>
    </source>
</evidence>
<proteinExistence type="predicted"/>
<dbReference type="Proteomes" id="UP000321374">
    <property type="component" value="Unassembled WGS sequence"/>
</dbReference>
<dbReference type="Gene3D" id="3.40.50.2300">
    <property type="match status" value="1"/>
</dbReference>
<dbReference type="EMBL" id="SSGG01000012">
    <property type="protein sequence ID" value="TXI38682.1"/>
    <property type="molecule type" value="Genomic_DNA"/>
</dbReference>
<dbReference type="PANTHER" id="PTHR48111:SF50">
    <property type="entry name" value="KDP OPERON TRANSCRIPTIONAL REGULATORY PROTEIN KDPE"/>
    <property type="match status" value="1"/>
</dbReference>
<name>A0A5C7WNW5_METME</name>
<dbReference type="GO" id="GO:0032993">
    <property type="term" value="C:protein-DNA complex"/>
    <property type="evidence" value="ECO:0007669"/>
    <property type="project" value="TreeGrafter"/>
</dbReference>
<evidence type="ECO:0000313" key="7">
    <source>
        <dbReference type="Proteomes" id="UP000321374"/>
    </source>
</evidence>
<dbReference type="GO" id="GO:0000976">
    <property type="term" value="F:transcription cis-regulatory region binding"/>
    <property type="evidence" value="ECO:0007669"/>
    <property type="project" value="TreeGrafter"/>
</dbReference>
<feature type="domain" description="Response regulatory" evidence="4">
    <location>
        <begin position="12"/>
        <end position="122"/>
    </location>
</feature>
<keyword evidence="2" id="KW-0597">Phosphoprotein</keyword>
<dbReference type="SMART" id="SM00862">
    <property type="entry name" value="Trans_reg_C"/>
    <property type="match status" value="1"/>
</dbReference>
<dbReference type="SUPFAM" id="SSF46894">
    <property type="entry name" value="C-terminal effector domain of the bipartite response regulators"/>
    <property type="match status" value="1"/>
</dbReference>
<dbReference type="GO" id="GO:0000156">
    <property type="term" value="F:phosphorelay response regulator activity"/>
    <property type="evidence" value="ECO:0007669"/>
    <property type="project" value="TreeGrafter"/>
</dbReference>
<sequence length="230" mass="25684">MSQAARHATQPTLLLVEDDAGVYQFLLPALSAHGYRVQHARDLAQAKQASGFAMVILDLGLPDGQGEQFIPHVRSYSDVPILVLSARQDELDKVHCLNLGADDYLMKPFGLQELLARIQVALRRTAIMQMRDHVYQHQSLLINRASGIVTKQGEPLHLSPIEHALLMLLASKPGTIFTHAQLLVQVWGPEYIDDTHYLRIHIGRLRAKLEDQPADPQILLTELGIGYRLA</sequence>
<dbReference type="PANTHER" id="PTHR48111">
    <property type="entry name" value="REGULATOR OF RPOS"/>
    <property type="match status" value="1"/>
</dbReference>
<dbReference type="InterPro" id="IPR001867">
    <property type="entry name" value="OmpR/PhoB-type_DNA-bd"/>
</dbReference>
<comment type="caution">
    <text evidence="6">The sequence shown here is derived from an EMBL/GenBank/DDBJ whole genome shotgun (WGS) entry which is preliminary data.</text>
</comment>
<dbReference type="InterPro" id="IPR001789">
    <property type="entry name" value="Sig_transdc_resp-reg_receiver"/>
</dbReference>
<dbReference type="SUPFAM" id="SSF52172">
    <property type="entry name" value="CheY-like"/>
    <property type="match status" value="1"/>
</dbReference>
<organism evidence="6 7">
    <name type="scientific">Methylophilus methylotrophus</name>
    <name type="common">Bacterium W3A1</name>
    <dbReference type="NCBI Taxonomy" id="17"/>
    <lineage>
        <taxon>Bacteria</taxon>
        <taxon>Pseudomonadati</taxon>
        <taxon>Pseudomonadota</taxon>
        <taxon>Betaproteobacteria</taxon>
        <taxon>Nitrosomonadales</taxon>
        <taxon>Methylophilaceae</taxon>
        <taxon>Methylophilus</taxon>
    </lineage>
</organism>
<dbReference type="PROSITE" id="PS50110">
    <property type="entry name" value="RESPONSE_REGULATORY"/>
    <property type="match status" value="1"/>
</dbReference>
<evidence type="ECO:0000259" key="5">
    <source>
        <dbReference type="PROSITE" id="PS51755"/>
    </source>
</evidence>
<dbReference type="Pfam" id="PF00486">
    <property type="entry name" value="Trans_reg_C"/>
    <property type="match status" value="1"/>
</dbReference>
<protein>
    <submittedName>
        <fullName evidence="6">Response regulator transcription factor</fullName>
    </submittedName>
</protein>
<dbReference type="InterPro" id="IPR039420">
    <property type="entry name" value="WalR-like"/>
</dbReference>
<accession>A0A5C7WNW5</accession>
<reference evidence="6 7" key="1">
    <citation type="submission" date="2018-09" db="EMBL/GenBank/DDBJ databases">
        <title>Metagenome Assembled Genomes from an Advanced Water Purification Facility.</title>
        <authorList>
            <person name="Stamps B.W."/>
            <person name="Spear J.R."/>
        </authorList>
    </citation>
    <scope>NUCLEOTIDE SEQUENCE [LARGE SCALE GENOMIC DNA]</scope>
    <source>
        <strain evidence="6">Bin_42_2</strain>
    </source>
</reference>